<dbReference type="Gene3D" id="3.40.50.720">
    <property type="entry name" value="NAD(P)-binding Rossmann-like Domain"/>
    <property type="match status" value="1"/>
</dbReference>
<dbReference type="GO" id="GO:0019752">
    <property type="term" value="P:carboxylic acid metabolic process"/>
    <property type="evidence" value="ECO:0007669"/>
    <property type="project" value="UniProtKB-ARBA"/>
</dbReference>
<dbReference type="GO" id="GO:0005737">
    <property type="term" value="C:cytoplasm"/>
    <property type="evidence" value="ECO:0007669"/>
    <property type="project" value="TreeGrafter"/>
</dbReference>
<dbReference type="OrthoDB" id="9785971at2"/>
<comment type="caution">
    <text evidence="2">The sequence shown here is derived from an EMBL/GenBank/DDBJ whole genome shotgun (WGS) entry which is preliminary data.</text>
</comment>
<dbReference type="Proteomes" id="UP000291301">
    <property type="component" value="Unassembled WGS sequence"/>
</dbReference>
<sequence length="315" mass="33259">MKTLSAEDLDGIFTFENLIGELRTAFAEGAEAPLRHQHTISHPGGTDASLLLMPAWSTDAASGHIGVKIVTVSPDNGAVSMPAVMASYMLMNGRTGVPEALIDGGRLTLWRTSCASALAAQFLAPPQPDTLLMVGAGELAPFLARAHAQVRNYRRILVWNRSKPGAERLADELRAEGHNAAVAPDLDDAVASADVISAATLSRVPLVRGDCVTPGTHIDLVGAFRPQMRETDDACVAKASLFVDTYEGAIKEGGDIAQPLRDGIITKSAIRADLADLCRGNHPGRSSEEEITLFKSTGAALEDLAAAILAYRLAD</sequence>
<evidence type="ECO:0000313" key="2">
    <source>
        <dbReference type="EMBL" id="TCD16309.1"/>
    </source>
</evidence>
<organism evidence="2 3">
    <name type="scientific">Oricola cellulosilytica</name>
    <dbReference type="NCBI Taxonomy" id="1429082"/>
    <lineage>
        <taxon>Bacteria</taxon>
        <taxon>Pseudomonadati</taxon>
        <taxon>Pseudomonadota</taxon>
        <taxon>Alphaproteobacteria</taxon>
        <taxon>Hyphomicrobiales</taxon>
        <taxon>Ahrensiaceae</taxon>
        <taxon>Oricola</taxon>
    </lineage>
</organism>
<proteinExistence type="inferred from homology"/>
<dbReference type="EMBL" id="SJST01000001">
    <property type="protein sequence ID" value="TCD16309.1"/>
    <property type="molecule type" value="Genomic_DNA"/>
</dbReference>
<dbReference type="Pfam" id="PF02423">
    <property type="entry name" value="OCD_Mu_crystall"/>
    <property type="match status" value="1"/>
</dbReference>
<evidence type="ECO:0000313" key="3">
    <source>
        <dbReference type="Proteomes" id="UP000291301"/>
    </source>
</evidence>
<protein>
    <submittedName>
        <fullName evidence="2">Ornithine cyclodeaminase family protein</fullName>
    </submittedName>
</protein>
<dbReference type="PIRSF" id="PIRSF001439">
    <property type="entry name" value="CryM"/>
    <property type="match status" value="1"/>
</dbReference>
<dbReference type="SUPFAM" id="SSF51735">
    <property type="entry name" value="NAD(P)-binding Rossmann-fold domains"/>
    <property type="match status" value="1"/>
</dbReference>
<keyword evidence="3" id="KW-1185">Reference proteome</keyword>
<dbReference type="FunFam" id="3.40.50.720:FF:000311">
    <property type="entry name" value="Ornithine cyclodeaminase"/>
    <property type="match status" value="1"/>
</dbReference>
<reference evidence="2 3" key="1">
    <citation type="journal article" date="2015" name="Antonie Van Leeuwenhoek">
        <title>Oricola cellulosilytica gen. nov., sp. nov., a cellulose-degrading bacterium of the family Phyllobacteriaceae isolated from surface seashore water, and emended descriptions of Mesorhizobium loti and Phyllobacterium myrsinacearum.</title>
        <authorList>
            <person name="Hameed A."/>
            <person name="Shahina M."/>
            <person name="Lai W.A."/>
            <person name="Lin S.Y."/>
            <person name="Young L.S."/>
            <person name="Liu Y.C."/>
            <person name="Hsu Y.H."/>
            <person name="Young C.C."/>
        </authorList>
    </citation>
    <scope>NUCLEOTIDE SEQUENCE [LARGE SCALE GENOMIC DNA]</scope>
    <source>
        <strain evidence="2 3">KCTC 52183</strain>
    </source>
</reference>
<evidence type="ECO:0000256" key="1">
    <source>
        <dbReference type="ARBA" id="ARBA00008903"/>
    </source>
</evidence>
<dbReference type="PANTHER" id="PTHR13812">
    <property type="entry name" value="KETIMINE REDUCTASE MU-CRYSTALLIN"/>
    <property type="match status" value="1"/>
</dbReference>
<accession>A0A4R0PLI7</accession>
<dbReference type="PANTHER" id="PTHR13812:SF19">
    <property type="entry name" value="KETIMINE REDUCTASE MU-CRYSTALLIN"/>
    <property type="match status" value="1"/>
</dbReference>
<name>A0A4R0PLI7_9HYPH</name>
<dbReference type="InterPro" id="IPR036291">
    <property type="entry name" value="NAD(P)-bd_dom_sf"/>
</dbReference>
<dbReference type="AlphaFoldDB" id="A0A4R0PLI7"/>
<comment type="similarity">
    <text evidence="1">Belongs to the ornithine cyclodeaminase/mu-crystallin family.</text>
</comment>
<dbReference type="Gene3D" id="3.30.1780.10">
    <property type="entry name" value="ornithine cyclodeaminase, domain 1"/>
    <property type="match status" value="1"/>
</dbReference>
<dbReference type="NCBIfam" id="NF004793">
    <property type="entry name" value="PRK06141.1"/>
    <property type="match status" value="1"/>
</dbReference>
<gene>
    <name evidence="2" type="ORF">E0D97_02445</name>
</gene>
<dbReference type="InterPro" id="IPR003462">
    <property type="entry name" value="ODC_Mu_crystall"/>
</dbReference>
<dbReference type="RefSeq" id="WP_131565060.1">
    <property type="nucleotide sequence ID" value="NZ_JAINFK010000001.1"/>
</dbReference>
<dbReference type="InterPro" id="IPR023401">
    <property type="entry name" value="ODC_N"/>
</dbReference>
<dbReference type="GO" id="GO:0016491">
    <property type="term" value="F:oxidoreductase activity"/>
    <property type="evidence" value="ECO:0007669"/>
    <property type="project" value="UniProtKB-ARBA"/>
</dbReference>